<keyword evidence="2" id="KW-1185">Reference proteome</keyword>
<dbReference type="RefSeq" id="XP_008073601.1">
    <property type="nucleotide sequence ID" value="XM_008075410.1"/>
</dbReference>
<dbReference type="AlphaFoldDB" id="L2GY35"/>
<sequence length="127" mass="14722">MQLTANQMKALRHMCISFPRPLKQTDSNCCLDDMTYGETEVVEQFGSISPVQTAFWNGECFMNYFQQQFTSGNGLLIARVLVRIPMIDYNCCAGHSRTLMNRIYQTYKHPLHVCSYPLYCNHQPLKK</sequence>
<evidence type="ECO:0000313" key="2">
    <source>
        <dbReference type="Proteomes" id="UP000011081"/>
    </source>
</evidence>
<dbReference type="HOGENOM" id="CLU_1972134_0_0_1"/>
<gene>
    <name evidence="1" type="ORF">VCUG_00583</name>
</gene>
<organism evidence="1 2">
    <name type="scientific">Vavraia culicis (isolate floridensis)</name>
    <name type="common">Microsporidian parasite</name>
    <dbReference type="NCBI Taxonomy" id="948595"/>
    <lineage>
        <taxon>Eukaryota</taxon>
        <taxon>Fungi</taxon>
        <taxon>Fungi incertae sedis</taxon>
        <taxon>Microsporidia</taxon>
        <taxon>Pleistophoridae</taxon>
        <taxon>Vavraia</taxon>
    </lineage>
</organism>
<name>L2GY35_VAVCU</name>
<dbReference type="EMBL" id="GL877409">
    <property type="protein sequence ID" value="ELA48000.1"/>
    <property type="molecule type" value="Genomic_DNA"/>
</dbReference>
<reference evidence="2" key="1">
    <citation type="submission" date="2011-03" db="EMBL/GenBank/DDBJ databases">
        <title>The genome sequence of Vavraia culicis strain floridensis.</title>
        <authorList>
            <consortium name="The Broad Institute Genome Sequencing Platform"/>
            <person name="Cuomo C."/>
            <person name="Becnel J."/>
            <person name="Sanscrainte N."/>
            <person name="Young S.K."/>
            <person name="Zeng Q."/>
            <person name="Gargeya S."/>
            <person name="Fitzgerald M."/>
            <person name="Haas B."/>
            <person name="Abouelleil A."/>
            <person name="Alvarado L."/>
            <person name="Arachchi H.M."/>
            <person name="Berlin A."/>
            <person name="Chapman S.B."/>
            <person name="Gearin G."/>
            <person name="Goldberg J."/>
            <person name="Griggs A."/>
            <person name="Gujja S."/>
            <person name="Hansen M."/>
            <person name="Heiman D."/>
            <person name="Howarth C."/>
            <person name="Larimer J."/>
            <person name="Lui A."/>
            <person name="MacDonald P.J.P."/>
            <person name="McCowen C."/>
            <person name="Montmayeur A."/>
            <person name="Murphy C."/>
            <person name="Neiman D."/>
            <person name="Pearson M."/>
            <person name="Priest M."/>
            <person name="Roberts A."/>
            <person name="Saif S."/>
            <person name="Shea T."/>
            <person name="Sisk P."/>
            <person name="Stolte C."/>
            <person name="Sykes S."/>
            <person name="Wortman J."/>
            <person name="Nusbaum C."/>
            <person name="Birren B."/>
        </authorList>
    </citation>
    <scope>NUCLEOTIDE SEQUENCE [LARGE SCALE GENOMIC DNA]</scope>
    <source>
        <strain evidence="2">floridensis</strain>
    </source>
</reference>
<proteinExistence type="predicted"/>
<dbReference type="Proteomes" id="UP000011081">
    <property type="component" value="Unassembled WGS sequence"/>
</dbReference>
<protein>
    <submittedName>
        <fullName evidence="1">Uncharacterized protein</fullName>
    </submittedName>
</protein>
<evidence type="ECO:0000313" key="1">
    <source>
        <dbReference type="EMBL" id="ELA48000.1"/>
    </source>
</evidence>
<dbReference type="InParanoid" id="L2GY35"/>
<accession>L2GY35</accession>
<dbReference type="GeneID" id="19878468"/>
<dbReference type="VEuPathDB" id="MicrosporidiaDB:VCUG_00583"/>